<evidence type="ECO:0000259" key="4">
    <source>
        <dbReference type="Pfam" id="PF00291"/>
    </source>
</evidence>
<dbReference type="InterPro" id="IPR001926">
    <property type="entry name" value="TrpB-like_PALP"/>
</dbReference>
<gene>
    <name evidence="5" type="ORF">GOQ27_13660</name>
</gene>
<dbReference type="NCBIfam" id="NF005035">
    <property type="entry name" value="PRK06450.1"/>
    <property type="match status" value="1"/>
</dbReference>
<reference evidence="5" key="1">
    <citation type="submission" date="2019-12" db="EMBL/GenBank/DDBJ databases">
        <title>Clostridiaceae gen. nov. sp. nov., isolated from sediment in Xinjiang, China.</title>
        <authorList>
            <person name="Zhang R."/>
        </authorList>
    </citation>
    <scope>NUCLEOTIDE SEQUENCE</scope>
    <source>
        <strain evidence="5">D2Q-11</strain>
    </source>
</reference>
<dbReference type="GO" id="GO:0003941">
    <property type="term" value="F:L-serine ammonia-lyase activity"/>
    <property type="evidence" value="ECO:0007669"/>
    <property type="project" value="TreeGrafter"/>
</dbReference>
<keyword evidence="6" id="KW-1185">Reference proteome</keyword>
<comment type="caution">
    <text evidence="5">The sequence shown here is derived from an EMBL/GenBank/DDBJ whole genome shotgun (WGS) entry which is preliminary data.</text>
</comment>
<dbReference type="PROSITE" id="PS00165">
    <property type="entry name" value="DEHYDRATASE_SER_THR"/>
    <property type="match status" value="1"/>
</dbReference>
<comment type="cofactor">
    <cofactor evidence="1">
        <name>pyridoxal 5'-phosphate</name>
        <dbReference type="ChEBI" id="CHEBI:597326"/>
    </cofactor>
</comment>
<dbReference type="Proteomes" id="UP000724672">
    <property type="component" value="Unassembled WGS sequence"/>
</dbReference>
<dbReference type="RefSeq" id="WP_203367440.1">
    <property type="nucleotide sequence ID" value="NZ_WSFT01000051.1"/>
</dbReference>
<dbReference type="GO" id="GO:0030170">
    <property type="term" value="F:pyridoxal phosphate binding"/>
    <property type="evidence" value="ECO:0007669"/>
    <property type="project" value="InterPro"/>
</dbReference>
<dbReference type="AlphaFoldDB" id="A0A942V1M1"/>
<evidence type="ECO:0000313" key="6">
    <source>
        <dbReference type="Proteomes" id="UP000724672"/>
    </source>
</evidence>
<keyword evidence="2" id="KW-0663">Pyridoxal phosphate</keyword>
<dbReference type="InterPro" id="IPR036052">
    <property type="entry name" value="TrpB-like_PALP_sf"/>
</dbReference>
<accession>A0A942V1M1</accession>
<organism evidence="5 6">
    <name type="scientific">Anaeromonas frigoriresistens</name>
    <dbReference type="NCBI Taxonomy" id="2683708"/>
    <lineage>
        <taxon>Bacteria</taxon>
        <taxon>Bacillati</taxon>
        <taxon>Bacillota</taxon>
        <taxon>Tissierellia</taxon>
        <taxon>Tissierellales</taxon>
        <taxon>Thermohalobacteraceae</taxon>
        <taxon>Anaeromonas</taxon>
    </lineage>
</organism>
<dbReference type="InterPro" id="IPR000634">
    <property type="entry name" value="Ser/Thr_deHydtase_PyrdxlP-BS"/>
</dbReference>
<protein>
    <submittedName>
        <fullName evidence="5">Threonine synthase</fullName>
    </submittedName>
</protein>
<dbReference type="CDD" id="cd01563">
    <property type="entry name" value="Thr-synth_1"/>
    <property type="match status" value="1"/>
</dbReference>
<dbReference type="GO" id="GO:0006567">
    <property type="term" value="P:L-threonine catabolic process"/>
    <property type="evidence" value="ECO:0007669"/>
    <property type="project" value="TreeGrafter"/>
</dbReference>
<dbReference type="GO" id="GO:0009097">
    <property type="term" value="P:isoleucine biosynthetic process"/>
    <property type="evidence" value="ECO:0007669"/>
    <property type="project" value="TreeGrafter"/>
</dbReference>
<evidence type="ECO:0000256" key="2">
    <source>
        <dbReference type="ARBA" id="ARBA00022898"/>
    </source>
</evidence>
<evidence type="ECO:0000256" key="1">
    <source>
        <dbReference type="ARBA" id="ARBA00001933"/>
    </source>
</evidence>
<evidence type="ECO:0000313" key="5">
    <source>
        <dbReference type="EMBL" id="MBS4539517.1"/>
    </source>
</evidence>
<evidence type="ECO:0000256" key="3">
    <source>
        <dbReference type="ARBA" id="ARBA00023239"/>
    </source>
</evidence>
<dbReference type="GO" id="GO:0004794">
    <property type="term" value="F:threonine deaminase activity"/>
    <property type="evidence" value="ECO:0007669"/>
    <property type="project" value="TreeGrafter"/>
</dbReference>
<feature type="domain" description="Tryptophan synthase beta chain-like PALP" evidence="4">
    <location>
        <begin position="70"/>
        <end position="365"/>
    </location>
</feature>
<dbReference type="PANTHER" id="PTHR48078:SF6">
    <property type="entry name" value="L-THREONINE DEHYDRATASE CATABOLIC TDCB"/>
    <property type="match status" value="1"/>
</dbReference>
<name>A0A942V1M1_9FIRM</name>
<dbReference type="SUPFAM" id="SSF53686">
    <property type="entry name" value="Tryptophan synthase beta subunit-like PLP-dependent enzymes"/>
    <property type="match status" value="1"/>
</dbReference>
<dbReference type="Gene3D" id="3.40.50.1100">
    <property type="match status" value="2"/>
</dbReference>
<dbReference type="Pfam" id="PF00291">
    <property type="entry name" value="PALP"/>
    <property type="match status" value="1"/>
</dbReference>
<dbReference type="GO" id="GO:0006565">
    <property type="term" value="P:L-serine catabolic process"/>
    <property type="evidence" value="ECO:0007669"/>
    <property type="project" value="TreeGrafter"/>
</dbReference>
<dbReference type="InterPro" id="IPR050147">
    <property type="entry name" value="Ser/Thr_Dehydratase"/>
</dbReference>
<dbReference type="PANTHER" id="PTHR48078">
    <property type="entry name" value="THREONINE DEHYDRATASE, MITOCHONDRIAL-RELATED"/>
    <property type="match status" value="1"/>
</dbReference>
<dbReference type="EMBL" id="WSFT01000051">
    <property type="protein sequence ID" value="MBS4539517.1"/>
    <property type="molecule type" value="Genomic_DNA"/>
</dbReference>
<keyword evidence="3" id="KW-0456">Lyase</keyword>
<sequence>MNLKYICSDCHKEYNLSNEIYKCQCGGLFDLKKTQYIFSRDLILSNEWSMFRYLDVLPFSHNTNLWKMVSMGEGLTAIVPLYPHNNDILVKLDYMMPTSSFKDRGAAVLISKAKELGVTKVIQDSSGNAGNSIAAYASRAGIKCDIYVPENTSSKKIKQISSHGANVHIIKGSREDTAKAALNAIANGEGFYASHVYNPLFYQGTKTYAYEIWEQLNGDIPENIIVPVGNGTLLLGCYYGFRELLYSKLIKKLPKIIAVQTEGCAPIYNAFNTNNNTVSSVVNTGTIAEGIAIANPMRGSQIIKAIKETKGTIILAPEDKIIEAKNKLSKIGFYVEPTTAATYAAFLEYNKNNKIKGKVIIPLCGSGLKSDK</sequence>
<proteinExistence type="predicted"/>